<gene>
    <name evidence="1" type="ORF">H2B03_00005</name>
</gene>
<evidence type="ECO:0000313" key="1">
    <source>
        <dbReference type="EMBL" id="MBA4451551.1"/>
    </source>
</evidence>
<comment type="caution">
    <text evidence="1">The sequence shown here is derived from an EMBL/GenBank/DDBJ whole genome shotgun (WGS) entry which is preliminary data.</text>
</comment>
<accession>A0AC60VVZ4</accession>
<sequence length="226" mass="25595">MRKFQNNTIRVVAMLVMLSTASLGVSYSHAESEENLQFEEIQHDLPDNLPSDEIRTILTERMVDGKLEVMELVLPKDTSDEDLKRILSLEDTSGWSYLKYKAYQSGIVLFDGKVSKIGDKYWKISVNGTLNLSEGKLDLKLSGKSNSSDTKFTKSPSQENLDYRVIFSGKMTESDKENVFAYAFMNSSQSPEVNQNFKLLQFGNLTSESMKTPEYDQKVRNSGLVI</sequence>
<reference evidence="1 2" key="1">
    <citation type="journal article" date="2020" name="Appl. Environ. Microbiol.">
        <title>Genomic Characteristics of a Novel Species of Ammonia-Oxidizing Archaea from the Jiulong River Estuary.</title>
        <authorList>
            <person name="Zou D."/>
            <person name="Wan R."/>
            <person name="Han L."/>
            <person name="Xu M.N."/>
            <person name="Liu Y."/>
            <person name="Liu H."/>
            <person name="Kao S.J."/>
            <person name="Li M."/>
        </authorList>
    </citation>
    <scope>NUCLEOTIDE SEQUENCE [LARGE SCALE GENOMIC DNA]</scope>
    <source>
        <strain evidence="1">W1bin1</strain>
    </source>
</reference>
<dbReference type="EMBL" id="JACEMZ010000001">
    <property type="protein sequence ID" value="MBA4451551.1"/>
    <property type="molecule type" value="Genomic_DNA"/>
</dbReference>
<protein>
    <submittedName>
        <fullName evidence="1">Uncharacterized protein</fullName>
    </submittedName>
</protein>
<evidence type="ECO:0000313" key="2">
    <source>
        <dbReference type="Proteomes" id="UP000559653"/>
    </source>
</evidence>
<organism evidence="1 2">
    <name type="scientific">Candidatus Nitrosomaritimum aestuariumsis</name>
    <dbReference type="NCBI Taxonomy" id="3342354"/>
    <lineage>
        <taxon>Archaea</taxon>
        <taxon>Nitrososphaerota</taxon>
        <taxon>Nitrososphaeria</taxon>
        <taxon>Nitrosopumilales</taxon>
        <taxon>Nitrosopumilaceae</taxon>
        <taxon>Candidatus Nitrosomaritimum</taxon>
    </lineage>
</organism>
<proteinExistence type="predicted"/>
<name>A0AC60VVZ4_9ARCH</name>
<dbReference type="Proteomes" id="UP000559653">
    <property type="component" value="Unassembled WGS sequence"/>
</dbReference>